<evidence type="ECO:0000256" key="8">
    <source>
        <dbReference type="ARBA" id="ARBA00022741"/>
    </source>
</evidence>
<keyword evidence="8 13" id="KW-0547">Nucleotide-binding</keyword>
<sequence length="299" mass="33570">MIKVKVPGTTANMGPGFDSFGMALDIYNEITVEEIESGFEMLQEGELSEIPLEENLIYTTFLNILNKYNYKYKGFRINLSKCDVPMSRGLGSSATCIVGGIFAANAIMGNVMSLDEIIKEAVKIEEHPDNVVPAIVGGMTVSIMDKDNVIYSNVTVPERLRAFVMIPNYKLGTEEARGVLPDSYTREECVFNISRAAMLVNVMNNGEIEKLRLCMQDKIHQKYRGALIRNIDDIFKKAYEFGSLAEFISGSGSTLIAFIDKDNSEFYDRMKSFLDTLEDEWTVHLLKPNFTGAEIIKNR</sequence>
<dbReference type="NCBIfam" id="TIGR00191">
    <property type="entry name" value="thrB"/>
    <property type="match status" value="1"/>
</dbReference>
<feature type="domain" description="GHMP kinase N-terminal" evidence="14">
    <location>
        <begin position="55"/>
        <end position="138"/>
    </location>
</feature>
<comment type="subcellular location">
    <subcellularLocation>
        <location evidence="13">Cytoplasm</location>
    </subcellularLocation>
</comment>
<comment type="similarity">
    <text evidence="2 13">Belongs to the GHMP kinase family. Homoserine kinase subfamily.</text>
</comment>
<evidence type="ECO:0000256" key="6">
    <source>
        <dbReference type="ARBA" id="ARBA00022679"/>
    </source>
</evidence>
<evidence type="ECO:0000313" key="16">
    <source>
        <dbReference type="EMBL" id="KGN02302.1"/>
    </source>
</evidence>
<keyword evidence="5 13" id="KW-0028">Amino-acid biosynthesis</keyword>
<dbReference type="Gene3D" id="3.30.70.890">
    <property type="entry name" value="GHMP kinase, C-terminal domain"/>
    <property type="match status" value="1"/>
</dbReference>
<keyword evidence="10 13" id="KW-0067">ATP-binding</keyword>
<evidence type="ECO:0000259" key="14">
    <source>
        <dbReference type="Pfam" id="PF00288"/>
    </source>
</evidence>
<dbReference type="InterPro" id="IPR000870">
    <property type="entry name" value="Homoserine_kinase"/>
</dbReference>
<evidence type="ECO:0000256" key="1">
    <source>
        <dbReference type="ARBA" id="ARBA00005015"/>
    </source>
</evidence>
<evidence type="ECO:0000256" key="12">
    <source>
        <dbReference type="ARBA" id="ARBA00049954"/>
    </source>
</evidence>
<dbReference type="PRINTS" id="PR00958">
    <property type="entry name" value="HOMSERKINASE"/>
</dbReference>
<dbReference type="RefSeq" id="WP_039249646.1">
    <property type="nucleotide sequence ID" value="NZ_JDRX01000010.1"/>
</dbReference>
<keyword evidence="9 13" id="KW-0418">Kinase</keyword>
<dbReference type="PANTHER" id="PTHR20861:SF1">
    <property type="entry name" value="HOMOSERINE KINASE"/>
    <property type="match status" value="1"/>
</dbReference>
<accession>A0AA88ZRJ0</accession>
<feature type="binding site" evidence="13">
    <location>
        <begin position="85"/>
        <end position="95"/>
    </location>
    <ligand>
        <name>ATP</name>
        <dbReference type="ChEBI" id="CHEBI:30616"/>
    </ligand>
</feature>
<comment type="caution">
    <text evidence="16">The sequence shown here is derived from an EMBL/GenBank/DDBJ whole genome shotgun (WGS) entry which is preliminary data.</text>
</comment>
<comment type="catalytic activity">
    <reaction evidence="11 13">
        <text>L-homoserine + ATP = O-phospho-L-homoserine + ADP + H(+)</text>
        <dbReference type="Rhea" id="RHEA:13985"/>
        <dbReference type="ChEBI" id="CHEBI:15378"/>
        <dbReference type="ChEBI" id="CHEBI:30616"/>
        <dbReference type="ChEBI" id="CHEBI:57476"/>
        <dbReference type="ChEBI" id="CHEBI:57590"/>
        <dbReference type="ChEBI" id="CHEBI:456216"/>
        <dbReference type="EC" id="2.7.1.39"/>
    </reaction>
</comment>
<proteinExistence type="inferred from homology"/>
<keyword evidence="6 13" id="KW-0808">Transferase</keyword>
<evidence type="ECO:0000256" key="13">
    <source>
        <dbReference type="HAMAP-Rule" id="MF_00384"/>
    </source>
</evidence>
<keyword evidence="7 13" id="KW-0791">Threonine biosynthesis</keyword>
<dbReference type="InterPro" id="IPR014721">
    <property type="entry name" value="Ribsml_uS5_D2-typ_fold_subgr"/>
</dbReference>
<comment type="pathway">
    <text evidence="1 13">Amino-acid biosynthesis; L-threonine biosynthesis; L-threonine from L-aspartate: step 4/5.</text>
</comment>
<dbReference type="HAMAP" id="MF_00384">
    <property type="entry name" value="Homoser_kinase"/>
    <property type="match status" value="1"/>
</dbReference>
<evidence type="ECO:0000259" key="15">
    <source>
        <dbReference type="Pfam" id="PF08544"/>
    </source>
</evidence>
<dbReference type="Pfam" id="PF08544">
    <property type="entry name" value="GHMP_kinases_C"/>
    <property type="match status" value="1"/>
</dbReference>
<protein>
    <recommendedName>
        <fullName evidence="4 13">Homoserine kinase</fullName>
        <shortName evidence="13">HK</shortName>
        <shortName evidence="13">HSK</shortName>
        <ecNumber evidence="3 13">2.7.1.39</ecNumber>
    </recommendedName>
</protein>
<dbReference type="GO" id="GO:0005737">
    <property type="term" value="C:cytoplasm"/>
    <property type="evidence" value="ECO:0007669"/>
    <property type="project" value="UniProtKB-SubCell"/>
</dbReference>
<evidence type="ECO:0000313" key="17">
    <source>
        <dbReference type="Proteomes" id="UP000030016"/>
    </source>
</evidence>
<evidence type="ECO:0000256" key="10">
    <source>
        <dbReference type="ARBA" id="ARBA00022840"/>
    </source>
</evidence>
<dbReference type="GO" id="GO:0005524">
    <property type="term" value="F:ATP binding"/>
    <property type="evidence" value="ECO:0007669"/>
    <property type="project" value="UniProtKB-UniRule"/>
</dbReference>
<dbReference type="InterPro" id="IPR020568">
    <property type="entry name" value="Ribosomal_Su5_D2-typ_SF"/>
</dbReference>
<dbReference type="AlphaFoldDB" id="A0AA88ZRJ0"/>
<dbReference type="PROSITE" id="PS00627">
    <property type="entry name" value="GHMP_KINASES_ATP"/>
    <property type="match status" value="1"/>
</dbReference>
<dbReference type="InterPro" id="IPR006203">
    <property type="entry name" value="GHMP_knse_ATP-bd_CS"/>
</dbReference>
<dbReference type="InterPro" id="IPR036554">
    <property type="entry name" value="GHMP_kinase_C_sf"/>
</dbReference>
<dbReference type="EC" id="2.7.1.39" evidence="3 13"/>
<dbReference type="Pfam" id="PF00288">
    <property type="entry name" value="GHMP_kinases_N"/>
    <property type="match status" value="1"/>
</dbReference>
<dbReference type="Proteomes" id="UP000030016">
    <property type="component" value="Unassembled WGS sequence"/>
</dbReference>
<evidence type="ECO:0000256" key="5">
    <source>
        <dbReference type="ARBA" id="ARBA00022605"/>
    </source>
</evidence>
<dbReference type="GO" id="GO:0009088">
    <property type="term" value="P:threonine biosynthetic process"/>
    <property type="evidence" value="ECO:0007669"/>
    <property type="project" value="UniProtKB-UniRule"/>
</dbReference>
<reference evidence="16 17" key="1">
    <citation type="submission" date="2014-01" db="EMBL/GenBank/DDBJ databases">
        <title>Plasmidome dynamics in the species complex Clostridium novyi sensu lato converts strains of independent lineages into distinctly different pathogens.</title>
        <authorList>
            <person name="Skarin H."/>
            <person name="Segerman B."/>
        </authorList>
    </citation>
    <scope>NUCLEOTIDE SEQUENCE [LARGE SCALE GENOMIC DNA]</scope>
    <source>
        <strain evidence="16 17">4570</strain>
    </source>
</reference>
<comment type="function">
    <text evidence="12 13">Catalyzes the ATP-dependent phosphorylation of L-homoserine to L-homoserine phosphate.</text>
</comment>
<evidence type="ECO:0000256" key="11">
    <source>
        <dbReference type="ARBA" id="ARBA00049375"/>
    </source>
</evidence>
<dbReference type="SUPFAM" id="SSF54211">
    <property type="entry name" value="Ribosomal protein S5 domain 2-like"/>
    <property type="match status" value="1"/>
</dbReference>
<feature type="domain" description="GHMP kinase C-terminal" evidence="15">
    <location>
        <begin position="211"/>
        <end position="273"/>
    </location>
</feature>
<evidence type="ECO:0000256" key="7">
    <source>
        <dbReference type="ARBA" id="ARBA00022697"/>
    </source>
</evidence>
<dbReference type="PIRSF" id="PIRSF000676">
    <property type="entry name" value="Homoser_kin"/>
    <property type="match status" value="1"/>
</dbReference>
<evidence type="ECO:0000256" key="2">
    <source>
        <dbReference type="ARBA" id="ARBA00007370"/>
    </source>
</evidence>
<keyword evidence="13" id="KW-0963">Cytoplasm</keyword>
<dbReference type="InterPro" id="IPR013750">
    <property type="entry name" value="GHMP_kinase_C_dom"/>
</dbReference>
<name>A0AA88ZRJ0_CLONO</name>
<dbReference type="PANTHER" id="PTHR20861">
    <property type="entry name" value="HOMOSERINE/4-DIPHOSPHOCYTIDYL-2-C-METHYL-D-ERYTHRITOL KINASE"/>
    <property type="match status" value="1"/>
</dbReference>
<dbReference type="SUPFAM" id="SSF55060">
    <property type="entry name" value="GHMP Kinase, C-terminal domain"/>
    <property type="match status" value="1"/>
</dbReference>
<dbReference type="EMBL" id="JDRX01000010">
    <property type="protein sequence ID" value="KGN02302.1"/>
    <property type="molecule type" value="Genomic_DNA"/>
</dbReference>
<evidence type="ECO:0000256" key="9">
    <source>
        <dbReference type="ARBA" id="ARBA00022777"/>
    </source>
</evidence>
<evidence type="ECO:0000256" key="4">
    <source>
        <dbReference type="ARBA" id="ARBA00017858"/>
    </source>
</evidence>
<organism evidence="16 17">
    <name type="scientific">Clostridium novyi A str. 4570</name>
    <dbReference type="NCBI Taxonomy" id="1444290"/>
    <lineage>
        <taxon>Bacteria</taxon>
        <taxon>Bacillati</taxon>
        <taxon>Bacillota</taxon>
        <taxon>Clostridia</taxon>
        <taxon>Eubacteriales</taxon>
        <taxon>Clostridiaceae</taxon>
        <taxon>Clostridium</taxon>
    </lineage>
</organism>
<dbReference type="Gene3D" id="3.30.230.10">
    <property type="match status" value="1"/>
</dbReference>
<gene>
    <name evidence="13" type="primary">thrB</name>
    <name evidence="16" type="ORF">Z969_05905</name>
</gene>
<dbReference type="InterPro" id="IPR006204">
    <property type="entry name" value="GHMP_kinase_N_dom"/>
</dbReference>
<dbReference type="GO" id="GO:0004413">
    <property type="term" value="F:homoserine kinase activity"/>
    <property type="evidence" value="ECO:0007669"/>
    <property type="project" value="UniProtKB-UniRule"/>
</dbReference>
<evidence type="ECO:0000256" key="3">
    <source>
        <dbReference type="ARBA" id="ARBA00012078"/>
    </source>
</evidence>